<keyword evidence="3" id="KW-0732">Signal</keyword>
<dbReference type="GO" id="GO:1901982">
    <property type="term" value="F:maltose binding"/>
    <property type="evidence" value="ECO:0007669"/>
    <property type="project" value="TreeGrafter"/>
</dbReference>
<gene>
    <name evidence="4" type="ORF">CSB45_00005</name>
</gene>
<organism evidence="4 5">
    <name type="scientific">candidate division KSB3 bacterium</name>
    <dbReference type="NCBI Taxonomy" id="2044937"/>
    <lineage>
        <taxon>Bacteria</taxon>
        <taxon>candidate division KSB3</taxon>
    </lineage>
</organism>
<dbReference type="GO" id="GO:0042956">
    <property type="term" value="P:maltodextrin transmembrane transport"/>
    <property type="evidence" value="ECO:0007669"/>
    <property type="project" value="TreeGrafter"/>
</dbReference>
<evidence type="ECO:0008006" key="6">
    <source>
        <dbReference type="Google" id="ProtNLM"/>
    </source>
</evidence>
<evidence type="ECO:0000313" key="5">
    <source>
        <dbReference type="Proteomes" id="UP000229740"/>
    </source>
</evidence>
<dbReference type="SUPFAM" id="SSF53850">
    <property type="entry name" value="Periplasmic binding protein-like II"/>
    <property type="match status" value="1"/>
</dbReference>
<comment type="caution">
    <text evidence="4">The sequence shown here is derived from an EMBL/GenBank/DDBJ whole genome shotgun (WGS) entry which is preliminary data.</text>
</comment>
<dbReference type="AlphaFoldDB" id="A0A2G6EFP8"/>
<dbReference type="GO" id="GO:0055052">
    <property type="term" value="C:ATP-binding cassette (ABC) transporter complex, substrate-binding subunit-containing"/>
    <property type="evidence" value="ECO:0007669"/>
    <property type="project" value="TreeGrafter"/>
</dbReference>
<evidence type="ECO:0000256" key="2">
    <source>
        <dbReference type="ARBA" id="ARBA00022448"/>
    </source>
</evidence>
<proteinExistence type="inferred from homology"/>
<dbReference type="Proteomes" id="UP000229740">
    <property type="component" value="Unassembled WGS sequence"/>
</dbReference>
<dbReference type="Gene3D" id="3.40.190.10">
    <property type="entry name" value="Periplasmic binding protein-like II"/>
    <property type="match status" value="2"/>
</dbReference>
<dbReference type="PANTHER" id="PTHR30061:SF50">
    <property type="entry name" value="MALTOSE_MALTODEXTRIN-BINDING PERIPLASMIC PROTEIN"/>
    <property type="match status" value="1"/>
</dbReference>
<evidence type="ECO:0000313" key="4">
    <source>
        <dbReference type="EMBL" id="PID60890.1"/>
    </source>
</evidence>
<protein>
    <recommendedName>
        <fullName evidence="6">ABC transporter substrate-binding protein</fullName>
    </recommendedName>
</protein>
<name>A0A2G6EFP8_9BACT</name>
<dbReference type="PANTHER" id="PTHR30061">
    <property type="entry name" value="MALTOSE-BINDING PERIPLASMIC PROTEIN"/>
    <property type="match status" value="1"/>
</dbReference>
<dbReference type="EMBL" id="PDPS01000001">
    <property type="protein sequence ID" value="PID60890.1"/>
    <property type="molecule type" value="Genomic_DNA"/>
</dbReference>
<dbReference type="Pfam" id="PF01547">
    <property type="entry name" value="SBP_bac_1"/>
    <property type="match status" value="1"/>
</dbReference>
<sequence length="173" mass="18838">MEEDARRAWQAGNAAFMRNWPYAYSLGNEDDSAIKGKFGIGPLPGAEAGQSAATLGGWQIAVSKYSANPEAAAKVALFITSEKVQKIRATELSMLPTVMSLYKDADVLAKRPFMGSLYDVFINAVARPSTITSPNYNQVSTKFFNAVYDVLTGKKDAQTSVDEVELDIEDILE</sequence>
<keyword evidence="2" id="KW-0813">Transport</keyword>
<accession>A0A2G6EFP8</accession>
<comment type="similarity">
    <text evidence="1">Belongs to the bacterial solute-binding protein 1 family.</text>
</comment>
<evidence type="ECO:0000256" key="1">
    <source>
        <dbReference type="ARBA" id="ARBA00008520"/>
    </source>
</evidence>
<evidence type="ECO:0000256" key="3">
    <source>
        <dbReference type="ARBA" id="ARBA00022729"/>
    </source>
</evidence>
<dbReference type="InterPro" id="IPR006059">
    <property type="entry name" value="SBP"/>
</dbReference>
<dbReference type="GO" id="GO:0015768">
    <property type="term" value="P:maltose transport"/>
    <property type="evidence" value="ECO:0007669"/>
    <property type="project" value="TreeGrafter"/>
</dbReference>
<reference evidence="4 5" key="1">
    <citation type="submission" date="2017-10" db="EMBL/GenBank/DDBJ databases">
        <title>Novel microbial diversity and functional potential in the marine mammal oral microbiome.</title>
        <authorList>
            <person name="Dudek N.K."/>
            <person name="Sun C.L."/>
            <person name="Burstein D."/>
            <person name="Kantor R.S."/>
            <person name="Aliaga Goltsman D.S."/>
            <person name="Bik E.M."/>
            <person name="Thomas B.C."/>
            <person name="Banfield J.F."/>
            <person name="Relman D.A."/>
        </authorList>
    </citation>
    <scope>NUCLEOTIDE SEQUENCE [LARGE SCALE GENOMIC DNA]</scope>
    <source>
        <strain evidence="4">DOLZORAL124_49_17</strain>
    </source>
</reference>